<evidence type="ECO:0000313" key="3">
    <source>
        <dbReference type="EMBL" id="RDZ29539.1"/>
    </source>
</evidence>
<sequence length="159" mass="17178">MVDQRKIGISPEAAAAVARGDLIVAIKLVREANRVDLRSAKEAVEAWRDSRPLPDKAAKASSASAGGLPAKVLLALSQGKTLEAIKLLHESGLDLRSAKQRIDAHLQTHPVKRETRASMPVTQRPPTVQEERNDHRVVAAALIAVAIAVFAYVWDAGWL</sequence>
<comment type="caution">
    <text evidence="3">The sequence shown here is derived from an EMBL/GenBank/DDBJ whole genome shotgun (WGS) entry which is preliminary data.</text>
</comment>
<keyword evidence="2" id="KW-0812">Transmembrane</keyword>
<reference evidence="3 4" key="1">
    <citation type="submission" date="2018-08" db="EMBL/GenBank/DDBJ databases">
        <title>Lysobacter sp. zong2l5, whole genome shotgun sequence.</title>
        <authorList>
            <person name="Zhang X."/>
            <person name="Feng G."/>
            <person name="Zhu H."/>
        </authorList>
    </citation>
    <scope>NUCLEOTIDE SEQUENCE [LARGE SCALE GENOMIC DNA]</scope>
    <source>
        <strain evidence="4">zong2l5</strain>
    </source>
</reference>
<evidence type="ECO:0000313" key="4">
    <source>
        <dbReference type="Proteomes" id="UP000264492"/>
    </source>
</evidence>
<keyword evidence="2" id="KW-0472">Membrane</keyword>
<proteinExistence type="predicted"/>
<dbReference type="EMBL" id="QTSU01000001">
    <property type="protein sequence ID" value="RDZ29539.1"/>
    <property type="molecule type" value="Genomic_DNA"/>
</dbReference>
<dbReference type="AlphaFoldDB" id="A0A371K6F6"/>
<dbReference type="OrthoDB" id="6028376at2"/>
<evidence type="ECO:0000256" key="2">
    <source>
        <dbReference type="SAM" id="Phobius"/>
    </source>
</evidence>
<keyword evidence="4" id="KW-1185">Reference proteome</keyword>
<name>A0A371K6F6_9GAMM</name>
<feature type="region of interest" description="Disordered" evidence="1">
    <location>
        <begin position="113"/>
        <end position="132"/>
    </location>
</feature>
<accession>A0A371K6F6</accession>
<evidence type="ECO:0008006" key="5">
    <source>
        <dbReference type="Google" id="ProtNLM"/>
    </source>
</evidence>
<evidence type="ECO:0000256" key="1">
    <source>
        <dbReference type="SAM" id="MobiDB-lite"/>
    </source>
</evidence>
<protein>
    <recommendedName>
        <fullName evidence="5">Ribosomal protein L7/L12 C-terminal domain-containing protein</fullName>
    </recommendedName>
</protein>
<dbReference type="Proteomes" id="UP000264492">
    <property type="component" value="Unassembled WGS sequence"/>
</dbReference>
<dbReference type="RefSeq" id="WP_115858977.1">
    <property type="nucleotide sequence ID" value="NZ_QTSU01000001.1"/>
</dbReference>
<feature type="transmembrane region" description="Helical" evidence="2">
    <location>
        <begin position="137"/>
        <end position="154"/>
    </location>
</feature>
<keyword evidence="2" id="KW-1133">Transmembrane helix</keyword>
<organism evidence="3 4">
    <name type="scientific">Lysobacter silvisoli</name>
    <dbReference type="NCBI Taxonomy" id="2293254"/>
    <lineage>
        <taxon>Bacteria</taxon>
        <taxon>Pseudomonadati</taxon>
        <taxon>Pseudomonadota</taxon>
        <taxon>Gammaproteobacteria</taxon>
        <taxon>Lysobacterales</taxon>
        <taxon>Lysobacteraceae</taxon>
        <taxon>Lysobacter</taxon>
    </lineage>
</organism>
<gene>
    <name evidence="3" type="ORF">DX914_10825</name>
</gene>